<dbReference type="InterPro" id="IPR029044">
    <property type="entry name" value="Nucleotide-diphossugar_trans"/>
</dbReference>
<dbReference type="CDD" id="cd04194">
    <property type="entry name" value="GT8_A4GalT_like"/>
    <property type="match status" value="1"/>
</dbReference>
<evidence type="ECO:0000256" key="2">
    <source>
        <dbReference type="ARBA" id="ARBA00022679"/>
    </source>
</evidence>
<dbReference type="PANTHER" id="PTHR13778:SF47">
    <property type="entry name" value="LIPOPOLYSACCHARIDE 1,3-GALACTOSYLTRANSFERASE"/>
    <property type="match status" value="1"/>
</dbReference>
<evidence type="ECO:0000313" key="5">
    <source>
        <dbReference type="Proteomes" id="UP000192477"/>
    </source>
</evidence>
<evidence type="ECO:0000256" key="1">
    <source>
        <dbReference type="ARBA" id="ARBA00022676"/>
    </source>
</evidence>
<name>A0A1V8YVK0_9ENTE</name>
<protein>
    <submittedName>
        <fullName evidence="4">General stress protein A</fullName>
    </submittedName>
</protein>
<dbReference type="Proteomes" id="UP000192477">
    <property type="component" value="Unassembled WGS sequence"/>
</dbReference>
<dbReference type="Pfam" id="PF01501">
    <property type="entry name" value="Glyco_transf_8"/>
    <property type="match status" value="1"/>
</dbReference>
<dbReference type="InterPro" id="IPR002495">
    <property type="entry name" value="Glyco_trans_8"/>
</dbReference>
<evidence type="ECO:0000313" key="4">
    <source>
        <dbReference type="EMBL" id="OQO71505.1"/>
    </source>
</evidence>
<dbReference type="EMBL" id="MJEA01000001">
    <property type="protein sequence ID" value="OQO71505.1"/>
    <property type="molecule type" value="Genomic_DNA"/>
</dbReference>
<dbReference type="Gene3D" id="3.90.550.10">
    <property type="entry name" value="Spore Coat Polysaccharide Biosynthesis Protein SpsA, Chain A"/>
    <property type="match status" value="1"/>
</dbReference>
<proteinExistence type="predicted"/>
<keyword evidence="2" id="KW-0808">Transferase</keyword>
<evidence type="ECO:0000256" key="3">
    <source>
        <dbReference type="ARBA" id="ARBA00022723"/>
    </source>
</evidence>
<sequence length="285" mass="32882">MEMNHSIVPVVTASDENYAPYLSVMIATVLENSNKSSHIYFYVIDDGISEYSKEGLRQTVRNHSSKAEIQFLTVDKDVYEDFLVSDHITTTAYLRISLPKILTKYHYKKVLYLDSDILVLDDIVKLYDQPLNNQTIGAVIDPGQTKALRRLGIDSDAYYFNSGVMVIDIDQWNKKKITEKTIHYLKENGDRIIYHDQDALNAVLVEDWAQLEPKWNIQTSLIFERHKAPNETYEKLYKAGIQSPSIVHFTGHDKPWNTLKDHPYTNVYLKKLAHSVLKKVGEVNE</sequence>
<organism evidence="4 5">
    <name type="scientific">Enterococcus villorum</name>
    <dbReference type="NCBI Taxonomy" id="112904"/>
    <lineage>
        <taxon>Bacteria</taxon>
        <taxon>Bacillati</taxon>
        <taxon>Bacillota</taxon>
        <taxon>Bacilli</taxon>
        <taxon>Lactobacillales</taxon>
        <taxon>Enterococcaceae</taxon>
        <taxon>Enterococcus</taxon>
    </lineage>
</organism>
<dbReference type="GO" id="GO:0016757">
    <property type="term" value="F:glycosyltransferase activity"/>
    <property type="evidence" value="ECO:0007669"/>
    <property type="project" value="UniProtKB-KW"/>
</dbReference>
<dbReference type="PANTHER" id="PTHR13778">
    <property type="entry name" value="GLYCOSYLTRANSFERASE 8 DOMAIN-CONTAINING PROTEIN"/>
    <property type="match status" value="1"/>
</dbReference>
<gene>
    <name evidence="4" type="ORF">BH747_01340</name>
</gene>
<dbReference type="RefSeq" id="WP_081181683.1">
    <property type="nucleotide sequence ID" value="NZ_MJEA01000001.1"/>
</dbReference>
<dbReference type="GO" id="GO:0046872">
    <property type="term" value="F:metal ion binding"/>
    <property type="evidence" value="ECO:0007669"/>
    <property type="project" value="UniProtKB-KW"/>
</dbReference>
<comment type="caution">
    <text evidence="4">The sequence shown here is derived from an EMBL/GenBank/DDBJ whole genome shotgun (WGS) entry which is preliminary data.</text>
</comment>
<keyword evidence="1" id="KW-0328">Glycosyltransferase</keyword>
<dbReference type="InterPro" id="IPR050748">
    <property type="entry name" value="Glycosyltrans_8_dom-fam"/>
</dbReference>
<accession>A0A1V8YVK0</accession>
<keyword evidence="3" id="KW-0479">Metal-binding</keyword>
<dbReference type="SUPFAM" id="SSF53448">
    <property type="entry name" value="Nucleotide-diphospho-sugar transferases"/>
    <property type="match status" value="1"/>
</dbReference>
<dbReference type="STRING" id="112904.BH747_01340"/>
<dbReference type="AlphaFoldDB" id="A0A1V8YVK0"/>
<dbReference type="OrthoDB" id="5672604at2"/>
<reference evidence="4 5" key="1">
    <citation type="journal article" date="2017" name="BMC Microbiol.">
        <title>Comparative genomics of Enterococcus spp. isolated from bovine feces.</title>
        <authorList>
            <person name="Beukers A.G."/>
            <person name="Zaheer R."/>
            <person name="Goji N."/>
            <person name="Amoako K.K."/>
            <person name="Chaves A.V."/>
            <person name="Ward M.P."/>
            <person name="McAllister T.A."/>
        </authorList>
    </citation>
    <scope>NUCLEOTIDE SEQUENCE [LARGE SCALE GENOMIC DNA]</scope>
    <source>
        <strain evidence="4 5">F1129D 143</strain>
    </source>
</reference>